<evidence type="ECO:0008006" key="2">
    <source>
        <dbReference type="Google" id="ProtNLM"/>
    </source>
</evidence>
<protein>
    <recommendedName>
        <fullName evidence="2">Lipoprotein</fullName>
    </recommendedName>
</protein>
<organism evidence="1">
    <name type="scientific">marine metagenome</name>
    <dbReference type="NCBI Taxonomy" id="408172"/>
    <lineage>
        <taxon>unclassified sequences</taxon>
        <taxon>metagenomes</taxon>
        <taxon>ecological metagenomes</taxon>
    </lineage>
</organism>
<accession>A0A382N854</accession>
<proteinExistence type="predicted"/>
<sequence>MKYWLFFLTILVTSSVFAACKIDQQQFGVSSQTIINKLKFSTTFEPIPGFQKEVLTIFEEVCPSLEKTLARDTTLTYHFIQDQLIMIELVKTSSNDLLLFEWGRENFNIQEKRKINEEQQFIQVEQSDRFIQLLVRVLPDTVFQNIALVSTQHNDLFELLYEKEESMDWDTLEDLDNEDDISEEN</sequence>
<evidence type="ECO:0000313" key="1">
    <source>
        <dbReference type="EMBL" id="SVC57354.1"/>
    </source>
</evidence>
<dbReference type="AlphaFoldDB" id="A0A382N854"/>
<dbReference type="PROSITE" id="PS51257">
    <property type="entry name" value="PROKAR_LIPOPROTEIN"/>
    <property type="match status" value="1"/>
</dbReference>
<gene>
    <name evidence="1" type="ORF">METZ01_LOCUS310208</name>
</gene>
<name>A0A382N854_9ZZZZ</name>
<dbReference type="EMBL" id="UINC01098657">
    <property type="protein sequence ID" value="SVC57354.1"/>
    <property type="molecule type" value="Genomic_DNA"/>
</dbReference>
<reference evidence="1" key="1">
    <citation type="submission" date="2018-05" db="EMBL/GenBank/DDBJ databases">
        <authorList>
            <person name="Lanie J.A."/>
            <person name="Ng W.-L."/>
            <person name="Kazmierczak K.M."/>
            <person name="Andrzejewski T.M."/>
            <person name="Davidsen T.M."/>
            <person name="Wayne K.J."/>
            <person name="Tettelin H."/>
            <person name="Glass J.I."/>
            <person name="Rusch D."/>
            <person name="Podicherti R."/>
            <person name="Tsui H.-C.T."/>
            <person name="Winkler M.E."/>
        </authorList>
    </citation>
    <scope>NUCLEOTIDE SEQUENCE</scope>
</reference>